<dbReference type="PANTHER" id="PTHR35271:SF1">
    <property type="entry name" value="ABC TRANSPORTER, SUBSTRATE-BINDING LIPOPROTEIN"/>
    <property type="match status" value="1"/>
</dbReference>
<dbReference type="InterPro" id="IPR007487">
    <property type="entry name" value="ABC_transpt-TYRBP-like"/>
</dbReference>
<dbReference type="PANTHER" id="PTHR35271">
    <property type="entry name" value="ABC TRANSPORTER, SUBSTRATE-BINDING LIPOPROTEIN-RELATED"/>
    <property type="match status" value="1"/>
</dbReference>
<dbReference type="Gene3D" id="3.40.50.2300">
    <property type="match status" value="2"/>
</dbReference>
<name>A0ABS1U5K7_9PROT</name>
<gene>
    <name evidence="1" type="ORF">JMJ56_14415</name>
</gene>
<proteinExistence type="predicted"/>
<comment type="caution">
    <text evidence="1">The sequence shown here is derived from an EMBL/GenBank/DDBJ whole genome shotgun (WGS) entry which is preliminary data.</text>
</comment>
<accession>A0ABS1U5K7</accession>
<dbReference type="Proteomes" id="UP000660885">
    <property type="component" value="Unassembled WGS sequence"/>
</dbReference>
<dbReference type="EMBL" id="JAETWB010000005">
    <property type="protein sequence ID" value="MBL6079209.1"/>
    <property type="molecule type" value="Genomic_DNA"/>
</dbReference>
<keyword evidence="2" id="KW-1185">Reference proteome</keyword>
<evidence type="ECO:0000313" key="1">
    <source>
        <dbReference type="EMBL" id="MBL6079209.1"/>
    </source>
</evidence>
<organism evidence="1 2">
    <name type="scientific">Belnapia arida</name>
    <dbReference type="NCBI Taxonomy" id="2804533"/>
    <lineage>
        <taxon>Bacteria</taxon>
        <taxon>Pseudomonadati</taxon>
        <taxon>Pseudomonadota</taxon>
        <taxon>Alphaproteobacteria</taxon>
        <taxon>Acetobacterales</taxon>
        <taxon>Roseomonadaceae</taxon>
        <taxon>Belnapia</taxon>
    </lineage>
</organism>
<sequence length="357" mass="37703">MQIDEPRLLLLVSRCFPKRLIGHRMMRREFIALLGTAAARPGVGHTQPLALPVIGYLGPEAPEPFASRVLAFRDGLASTGYVSGRNVVIDFRWAEGRYDKLPALAAELADQQVAVIAAPGGAPVALAAKSATTTIPIVFEMGGDPIALGVVGSLSRPEGNVTGVSSLSVEASPKRMELLHEVVRAGRDDGASPLLLGVVANPTSPTAMSQVGSLQTAAEALGVRTHVLQAGVEAQFGTVFETLSGISARGVVFTSDPFFAFRGQQLAALATRYAMPAITQTRDFTIAGGLMSYGGDFVQSHRQAGIYAGLILKGAKPAELPVQRVTKLELFINLDTARRFGLTLPLPLLARADEVIE</sequence>
<dbReference type="Pfam" id="PF04392">
    <property type="entry name" value="ABC_sub_bind"/>
    <property type="match status" value="1"/>
</dbReference>
<dbReference type="CDD" id="cd06325">
    <property type="entry name" value="PBP1_ABC_unchar_transporter"/>
    <property type="match status" value="1"/>
</dbReference>
<protein>
    <submittedName>
        <fullName evidence="1">ABC transporter substrate-binding protein</fullName>
    </submittedName>
</protein>
<reference evidence="1 2" key="1">
    <citation type="submission" date="2021-01" db="EMBL/GenBank/DDBJ databases">
        <title>Belnapia mucosa sp. nov. and Belnapia arida sp. nov., isolated from the Tabernas Desert (Almeria, Spain).</title>
        <authorList>
            <person name="Molina-Menor E."/>
            <person name="Vidal-Verdu A."/>
            <person name="Calonge A."/>
            <person name="Satari L."/>
            <person name="Pereto J."/>
            <person name="Porcar M."/>
        </authorList>
    </citation>
    <scope>NUCLEOTIDE SEQUENCE [LARGE SCALE GENOMIC DNA]</scope>
    <source>
        <strain evidence="1 2">T18</strain>
    </source>
</reference>
<evidence type="ECO:0000313" key="2">
    <source>
        <dbReference type="Proteomes" id="UP000660885"/>
    </source>
</evidence>